<evidence type="ECO:0000313" key="2">
    <source>
        <dbReference type="Proteomes" id="UP000323632"/>
    </source>
</evidence>
<proteinExistence type="predicted"/>
<name>A0A5M6CPS5_9BACT</name>
<dbReference type="Pfam" id="PF19775">
    <property type="entry name" value="DUF6261"/>
    <property type="match status" value="1"/>
</dbReference>
<protein>
    <submittedName>
        <fullName evidence="1">Uncharacterized protein</fullName>
    </submittedName>
</protein>
<gene>
    <name evidence="1" type="ORF">F0919_04575</name>
</gene>
<sequence>MKLHPIKARNLRLAEVGQFIVRYFTDIDSLGLDLKKDIDFYTVHIELKMRSNAYHDAMKQIKAMAETKELEMLDMQRDHMITTLRRAVSVFEYSNNKDEKNAYQIAMIIMRSYTDLESENYEAETFDIQKLLKEWSKPENEEIIEKLELLKHIGNLKNSAEAFDNLFNNRSTTTVRKVSYNTLALKKQMMDSYGKLVHYVTGMISVKSTDKDFYIQILDAINNGRKYFADILARRKGIARKDTADTTRKE</sequence>
<reference evidence="1 2" key="1">
    <citation type="submission" date="2019-09" db="EMBL/GenBank/DDBJ databases">
        <title>Genome sequence and assembly of Taibaiella sp.</title>
        <authorList>
            <person name="Chhetri G."/>
        </authorList>
    </citation>
    <scope>NUCLEOTIDE SEQUENCE [LARGE SCALE GENOMIC DNA]</scope>
    <source>
        <strain evidence="1 2">KVB11</strain>
    </source>
</reference>
<dbReference type="EMBL" id="VWSH01000001">
    <property type="protein sequence ID" value="KAA5536953.1"/>
    <property type="molecule type" value="Genomic_DNA"/>
</dbReference>
<organism evidence="1 2">
    <name type="scientific">Taibaiella lutea</name>
    <dbReference type="NCBI Taxonomy" id="2608001"/>
    <lineage>
        <taxon>Bacteria</taxon>
        <taxon>Pseudomonadati</taxon>
        <taxon>Bacteroidota</taxon>
        <taxon>Chitinophagia</taxon>
        <taxon>Chitinophagales</taxon>
        <taxon>Chitinophagaceae</taxon>
        <taxon>Taibaiella</taxon>
    </lineage>
</organism>
<evidence type="ECO:0000313" key="1">
    <source>
        <dbReference type="EMBL" id="KAA5536953.1"/>
    </source>
</evidence>
<dbReference type="AlphaFoldDB" id="A0A5M6CPS5"/>
<dbReference type="InterPro" id="IPR046228">
    <property type="entry name" value="DUF6261"/>
</dbReference>
<comment type="caution">
    <text evidence="1">The sequence shown here is derived from an EMBL/GenBank/DDBJ whole genome shotgun (WGS) entry which is preliminary data.</text>
</comment>
<accession>A0A5M6CPS5</accession>
<keyword evidence="2" id="KW-1185">Reference proteome</keyword>
<dbReference type="Proteomes" id="UP000323632">
    <property type="component" value="Unassembled WGS sequence"/>
</dbReference>
<dbReference type="RefSeq" id="WP_150031530.1">
    <property type="nucleotide sequence ID" value="NZ_VWSH01000001.1"/>
</dbReference>